<evidence type="ECO:0000256" key="1">
    <source>
        <dbReference type="ARBA" id="ARBA00004651"/>
    </source>
</evidence>
<dbReference type="InterPro" id="IPR022646">
    <property type="entry name" value="SecD/SecF_CS"/>
</dbReference>
<feature type="transmembrane region" description="Helical" evidence="9">
    <location>
        <begin position="422"/>
        <end position="444"/>
    </location>
</feature>
<dbReference type="Gene3D" id="1.20.1640.10">
    <property type="entry name" value="Multidrug efflux transporter AcrB transmembrane domain"/>
    <property type="match status" value="2"/>
</dbReference>
<keyword evidence="4 9" id="KW-0812">Transmembrane</keyword>
<evidence type="ECO:0000313" key="14">
    <source>
        <dbReference type="EMBL" id="RGS39601.1"/>
    </source>
</evidence>
<keyword evidence="2 9" id="KW-0813">Transport</keyword>
<comment type="subcellular location">
    <subcellularLocation>
        <location evidence="1 9">Cell membrane</location>
        <topology evidence="1 9">Multi-pass membrane protein</topology>
    </subcellularLocation>
</comment>
<dbReference type="InterPro" id="IPR022813">
    <property type="entry name" value="SecD/SecF_arch_bac"/>
</dbReference>
<evidence type="ECO:0000256" key="6">
    <source>
        <dbReference type="ARBA" id="ARBA00022989"/>
    </source>
</evidence>
<keyword evidence="8 9" id="KW-0472">Membrane</keyword>
<comment type="caution">
    <text evidence="9">Lacks conserved residue(s) required for the propagation of feature annotation.</text>
</comment>
<feature type="transmembrane region" description="Helical" evidence="9">
    <location>
        <begin position="685"/>
        <end position="707"/>
    </location>
</feature>
<dbReference type="HAMAP" id="MF_01463_B">
    <property type="entry name" value="SecD_B"/>
    <property type="match status" value="1"/>
</dbReference>
<dbReference type="SUPFAM" id="SSF82866">
    <property type="entry name" value="Multidrug efflux transporter AcrB transmembrane domain"/>
    <property type="match status" value="2"/>
</dbReference>
<dbReference type="PANTHER" id="PTHR30081">
    <property type="entry name" value="PROTEIN-EXPORT MEMBRANE PROTEIN SEC"/>
    <property type="match status" value="1"/>
</dbReference>
<feature type="domain" description="Protein export membrane protein SecD/SecF C-terminal" evidence="11">
    <location>
        <begin position="225"/>
        <end position="393"/>
    </location>
</feature>
<comment type="similarity">
    <text evidence="9">Belongs to the SecD/SecF family. SecD subfamily.</text>
</comment>
<dbReference type="Gene3D" id="3.30.70.3400">
    <property type="match status" value="1"/>
</dbReference>
<evidence type="ECO:0000256" key="2">
    <source>
        <dbReference type="ARBA" id="ARBA00022448"/>
    </source>
</evidence>
<organism evidence="14 15">
    <name type="scientific">Roseburia hominis</name>
    <dbReference type="NCBI Taxonomy" id="301301"/>
    <lineage>
        <taxon>Bacteria</taxon>
        <taxon>Bacillati</taxon>
        <taxon>Bacillota</taxon>
        <taxon>Clostridia</taxon>
        <taxon>Lachnospirales</taxon>
        <taxon>Lachnospiraceae</taxon>
        <taxon>Roseburia</taxon>
    </lineage>
</organism>
<dbReference type="HAMAP" id="MF_01464_B">
    <property type="entry name" value="SecF_B"/>
    <property type="match status" value="1"/>
</dbReference>
<dbReference type="Gene3D" id="3.30.1360.200">
    <property type="match status" value="1"/>
</dbReference>
<dbReference type="InterPro" id="IPR005791">
    <property type="entry name" value="SecD"/>
</dbReference>
<dbReference type="GO" id="GO:0043952">
    <property type="term" value="P:protein transport by the Sec complex"/>
    <property type="evidence" value="ECO:0007669"/>
    <property type="project" value="UniProtKB-UniRule"/>
</dbReference>
<keyword evidence="5 9" id="KW-0653">Protein transport</keyword>
<evidence type="ECO:0000256" key="4">
    <source>
        <dbReference type="ARBA" id="ARBA00022692"/>
    </source>
</evidence>
<evidence type="ECO:0000256" key="9">
    <source>
        <dbReference type="HAMAP-Rule" id="MF_01463"/>
    </source>
</evidence>
<dbReference type="NCBIfam" id="TIGR01129">
    <property type="entry name" value="secD"/>
    <property type="match status" value="1"/>
</dbReference>
<dbReference type="InterPro" id="IPR022645">
    <property type="entry name" value="SecD/SecF_bac"/>
</dbReference>
<feature type="domain" description="Protein export membrane protein SecD/SecF C-terminal" evidence="11">
    <location>
        <begin position="522"/>
        <end position="709"/>
    </location>
</feature>
<dbReference type="FunFam" id="1.20.1640.10:FF:000004">
    <property type="entry name" value="Protein translocase subunit SecD"/>
    <property type="match status" value="1"/>
</dbReference>
<evidence type="ECO:0000256" key="5">
    <source>
        <dbReference type="ARBA" id="ARBA00022927"/>
    </source>
</evidence>
<keyword evidence="6 9" id="KW-1133">Transmembrane helix</keyword>
<protein>
    <recommendedName>
        <fullName evidence="9 10">Multifunctional fusion protein</fullName>
    </recommendedName>
    <domain>
        <recommendedName>
            <fullName evidence="9">Protein translocase subunit SecD</fullName>
        </recommendedName>
    </domain>
    <domain>
        <recommendedName>
            <fullName evidence="10">Protein-export membrane protein SecF</fullName>
        </recommendedName>
    </domain>
</protein>
<feature type="transmembrane region" description="Helical" evidence="9">
    <location>
        <begin position="340"/>
        <end position="362"/>
    </location>
</feature>
<dbReference type="Pfam" id="PF21760">
    <property type="entry name" value="SecD_1st"/>
    <property type="match status" value="1"/>
</dbReference>
<dbReference type="GO" id="GO:0015450">
    <property type="term" value="F:protein-transporting ATPase activity"/>
    <property type="evidence" value="ECO:0007669"/>
    <property type="project" value="InterPro"/>
</dbReference>
<proteinExistence type="inferred from homology"/>
<dbReference type="RefSeq" id="WP_055231042.1">
    <property type="nucleotide sequence ID" value="NZ_CATWOB010000003.1"/>
</dbReference>
<dbReference type="Proteomes" id="UP000266172">
    <property type="component" value="Unassembled WGS sequence"/>
</dbReference>
<dbReference type="GO" id="GO:0006605">
    <property type="term" value="P:protein targeting"/>
    <property type="evidence" value="ECO:0007669"/>
    <property type="project" value="UniProtKB-UniRule"/>
</dbReference>
<feature type="transmembrane region" description="Helical" evidence="9">
    <location>
        <begin position="246"/>
        <end position="264"/>
    </location>
</feature>
<dbReference type="Pfam" id="PF07549">
    <property type="entry name" value="Sec_GG"/>
    <property type="match status" value="2"/>
</dbReference>
<feature type="domain" description="Protein translocase subunit SecDF P1" evidence="12">
    <location>
        <begin position="67"/>
        <end position="122"/>
    </location>
</feature>
<dbReference type="NCBIfam" id="TIGR00916">
    <property type="entry name" value="2A0604s01"/>
    <property type="match status" value="2"/>
</dbReference>
<feature type="transmembrane region" description="Helical" evidence="9">
    <location>
        <begin position="602"/>
        <end position="623"/>
    </location>
</feature>
<dbReference type="NCBIfam" id="TIGR00966">
    <property type="entry name" value="transloc_SecF"/>
    <property type="match status" value="1"/>
</dbReference>
<feature type="transmembrane region" description="Helical" evidence="9">
    <location>
        <begin position="574"/>
        <end position="596"/>
    </location>
</feature>
<feature type="transmembrane region" description="Helical" evidence="9">
    <location>
        <begin position="550"/>
        <end position="567"/>
    </location>
</feature>
<comment type="similarity">
    <text evidence="10">Belongs to the SecD/SecF family. SecF subfamily.</text>
</comment>
<evidence type="ECO:0000259" key="12">
    <source>
        <dbReference type="Pfam" id="PF21760"/>
    </source>
</evidence>
<feature type="transmembrane region" description="Helical" evidence="9">
    <location>
        <begin position="269"/>
        <end position="289"/>
    </location>
</feature>
<gene>
    <name evidence="10" type="primary">secF</name>
    <name evidence="9" type="synonym">secD</name>
    <name evidence="14" type="ORF">DWX93_10250</name>
</gene>
<comment type="function">
    <text evidence="9">Part of the Sec protein translocase complex. Interacts with the SecYEG preprotein conducting channel. SecDF uses the proton motive force (PMF) to complete protein translocation after the ATP-dependent function of SecA.</text>
</comment>
<dbReference type="InterPro" id="IPR054384">
    <property type="entry name" value="SecDF_P1_head"/>
</dbReference>
<dbReference type="Pfam" id="PF02355">
    <property type="entry name" value="SecD_SecF_C"/>
    <property type="match status" value="2"/>
</dbReference>
<evidence type="ECO:0000256" key="8">
    <source>
        <dbReference type="ARBA" id="ARBA00023136"/>
    </source>
</evidence>
<dbReference type="PANTHER" id="PTHR30081:SF1">
    <property type="entry name" value="PROTEIN TRANSLOCASE SUBUNIT SECD"/>
    <property type="match status" value="1"/>
</dbReference>
<dbReference type="InterPro" id="IPR055344">
    <property type="entry name" value="SecD_SecF_C_bact"/>
</dbReference>
<feature type="transmembrane region" description="Helical" evidence="9">
    <location>
        <begin position="368"/>
        <end position="392"/>
    </location>
</feature>
<dbReference type="InterPro" id="IPR048631">
    <property type="entry name" value="SecD_1st"/>
</dbReference>
<reference evidence="14 15" key="1">
    <citation type="submission" date="2018-08" db="EMBL/GenBank/DDBJ databases">
        <title>A genome reference for cultivated species of the human gut microbiota.</title>
        <authorList>
            <person name="Zou Y."/>
            <person name="Xue W."/>
            <person name="Luo G."/>
        </authorList>
    </citation>
    <scope>NUCLEOTIDE SEQUENCE [LARGE SCALE GENOMIC DNA]</scope>
    <source>
        <strain evidence="14 15">AF22-12AC</strain>
    </source>
</reference>
<feature type="transmembrane region" description="Helical" evidence="9">
    <location>
        <begin position="295"/>
        <end position="319"/>
    </location>
</feature>
<evidence type="ECO:0000259" key="11">
    <source>
        <dbReference type="Pfam" id="PF02355"/>
    </source>
</evidence>
<dbReference type="GO" id="GO:0005886">
    <property type="term" value="C:plasma membrane"/>
    <property type="evidence" value="ECO:0007669"/>
    <property type="project" value="UniProtKB-SubCell"/>
</dbReference>
<dbReference type="Pfam" id="PF22599">
    <property type="entry name" value="SecDF_P1_head"/>
    <property type="match status" value="1"/>
</dbReference>
<comment type="subunit">
    <text evidence="10">Forms a complex with SecD. Part of the essential Sec protein translocation apparatus which comprises SecA, SecYEG and auxiliary proteins SecDF. Other proteins may also be involved.</text>
</comment>
<sequence>MKKSKAIVILIVILGALAGLAYYASIILSSTGIGEEMSIPLGLDLSGGVSITYQVVDDNPSAEDMSDTIYKLQKRVEGYSTEASVYQVGDDRITVEIPGVSDANAILEDLGNPGSLEFQLPDGTVYMTGDQVADAQAGTTTDSYGNKQYVVQLKLTDDGAKLFADATTDNVGNYLPIVYDGETISYPQVKEAITGGTAQISGMKTYEDAETLATQIRIGSLSLKLQELESSVVGAQLGSQAISSSLKAAAIGLVIVMIFMIVMYQIPGLAAAIALAIYTCLVIATLYLFEITLTLPGIAGIILSIGMAVDANVIIFARIREEIATGKTVNSSMKIGFKKAMSAILDGNITTIIAALVLIALGSGTVKGFAYTLMIGIVLSMFTALVVTRWILYSFYAIGIRDEKFYGRAKERRTLNFLGKRGVFFTVSLAMIAAGFIGMGVHAAKGSGALNYGLDFVGGTSTTADYGKDYTIEEIENTIVPVVADVIGDKDIMANKVEGTTQITVKTRTLTLDERDTLEQALVDQLGADESSITSQSISSTVSSEMRSDAIVAVIVSSICMLIYIWFRFKDIRFGASAIIALLHDVLVVLAVYSLLRISVGNTFIACMLTIIGYSVNDTIVIFDRIRENLGRTAAKQTPELLAEVANKSLTQTLSRSINTSLTTFIMVFMLFLLGVASIREFALPLMAGLLCGAYSSICIATELWYIMRLHLGKNRLIKK</sequence>
<accession>A0A174DXS1</accession>
<feature type="domain" description="SecDF P1 head subdomain" evidence="13">
    <location>
        <begin position="124"/>
        <end position="222"/>
    </location>
</feature>
<dbReference type="InterPro" id="IPR048634">
    <property type="entry name" value="SecD_SecF_C"/>
</dbReference>
<evidence type="ECO:0000256" key="3">
    <source>
        <dbReference type="ARBA" id="ARBA00022475"/>
    </source>
</evidence>
<evidence type="ECO:0000256" key="10">
    <source>
        <dbReference type="HAMAP-Rule" id="MF_01464"/>
    </source>
</evidence>
<dbReference type="InterPro" id="IPR005665">
    <property type="entry name" value="SecF_bac"/>
</dbReference>
<evidence type="ECO:0000313" key="15">
    <source>
        <dbReference type="Proteomes" id="UP000266172"/>
    </source>
</evidence>
<dbReference type="PRINTS" id="PR01755">
    <property type="entry name" value="SECFTRNLCASE"/>
</dbReference>
<comment type="caution">
    <text evidence="14">The sequence shown here is derived from an EMBL/GenBank/DDBJ whole genome shotgun (WGS) entry which is preliminary data.</text>
</comment>
<name>A0A174DXS1_9FIRM</name>
<dbReference type="GO" id="GO:0065002">
    <property type="term" value="P:intracellular protein transmembrane transport"/>
    <property type="evidence" value="ECO:0007669"/>
    <property type="project" value="UniProtKB-UniRule"/>
</dbReference>
<dbReference type="AlphaFoldDB" id="A0A174DXS1"/>
<keyword evidence="7 9" id="KW-0811">Translocation</keyword>
<evidence type="ECO:0000256" key="7">
    <source>
        <dbReference type="ARBA" id="ARBA00023010"/>
    </source>
</evidence>
<dbReference type="EMBL" id="QRVL01000008">
    <property type="protein sequence ID" value="RGS39601.1"/>
    <property type="molecule type" value="Genomic_DNA"/>
</dbReference>
<feature type="transmembrane region" description="Helical" evidence="9">
    <location>
        <begin position="658"/>
        <end position="679"/>
    </location>
</feature>
<keyword evidence="3 9" id="KW-1003">Cell membrane</keyword>
<comment type="subunit">
    <text evidence="9">Forms a complex with SecF. Part of the essential Sec protein translocation apparatus which comprises SecA, SecYEG and auxiliary proteins SecDF. Other proteins may also be involved.</text>
</comment>
<evidence type="ECO:0000259" key="13">
    <source>
        <dbReference type="Pfam" id="PF22599"/>
    </source>
</evidence>